<dbReference type="Proteomes" id="UP000198571">
    <property type="component" value="Unassembled WGS sequence"/>
</dbReference>
<comment type="subcellular location">
    <subcellularLocation>
        <location evidence="1">Cell membrane</location>
        <topology evidence="1">Multi-pass membrane protein</topology>
    </subcellularLocation>
</comment>
<feature type="domain" description="Type II secretion system protein GspF" evidence="8">
    <location>
        <begin position="210"/>
        <end position="332"/>
    </location>
</feature>
<reference evidence="10" key="1">
    <citation type="submission" date="2016-10" db="EMBL/GenBank/DDBJ databases">
        <authorList>
            <person name="Varghese N."/>
            <person name="Submissions S."/>
        </authorList>
    </citation>
    <scope>NUCLEOTIDE SEQUENCE [LARGE SCALE GENOMIC DNA]</scope>
    <source>
        <strain evidence="10">S9</strain>
    </source>
</reference>
<evidence type="ECO:0000256" key="4">
    <source>
        <dbReference type="ARBA" id="ARBA00022692"/>
    </source>
</evidence>
<dbReference type="EMBL" id="FOGT01000003">
    <property type="protein sequence ID" value="SER68082.1"/>
    <property type="molecule type" value="Genomic_DNA"/>
</dbReference>
<keyword evidence="10" id="KW-1185">Reference proteome</keyword>
<dbReference type="InterPro" id="IPR042094">
    <property type="entry name" value="T2SS_GspF_sf"/>
</dbReference>
<evidence type="ECO:0000256" key="5">
    <source>
        <dbReference type="ARBA" id="ARBA00022989"/>
    </source>
</evidence>
<feature type="transmembrane region" description="Helical" evidence="7">
    <location>
        <begin position="110"/>
        <end position="129"/>
    </location>
</feature>
<keyword evidence="4 7" id="KW-0812">Transmembrane</keyword>
<evidence type="ECO:0000256" key="3">
    <source>
        <dbReference type="ARBA" id="ARBA00022475"/>
    </source>
</evidence>
<evidence type="ECO:0000313" key="9">
    <source>
        <dbReference type="EMBL" id="SER68082.1"/>
    </source>
</evidence>
<evidence type="ECO:0000256" key="7">
    <source>
        <dbReference type="SAM" id="Phobius"/>
    </source>
</evidence>
<dbReference type="InterPro" id="IPR047692">
    <property type="entry name" value="T4P_ComGB"/>
</dbReference>
<dbReference type="InterPro" id="IPR003004">
    <property type="entry name" value="GspF/PilC"/>
</dbReference>
<feature type="transmembrane region" description="Helical" evidence="7">
    <location>
        <begin position="313"/>
        <end position="337"/>
    </location>
</feature>
<dbReference type="STRING" id="1601833.SAMN05518684_1031"/>
<dbReference type="Pfam" id="PF00482">
    <property type="entry name" value="T2SSF"/>
    <property type="match status" value="2"/>
</dbReference>
<gene>
    <name evidence="9" type="ORF">SAMN05518684_1031</name>
</gene>
<dbReference type="PANTHER" id="PTHR30012">
    <property type="entry name" value="GENERAL SECRETION PATHWAY PROTEIN"/>
    <property type="match status" value="1"/>
</dbReference>
<dbReference type="AlphaFoldDB" id="A0A1H9R5S9"/>
<dbReference type="InterPro" id="IPR018076">
    <property type="entry name" value="T2SS_GspF_dom"/>
</dbReference>
<dbReference type="PANTHER" id="PTHR30012:SF0">
    <property type="entry name" value="TYPE II SECRETION SYSTEM PROTEIN F-RELATED"/>
    <property type="match status" value="1"/>
</dbReference>
<dbReference type="Gene3D" id="1.20.81.30">
    <property type="entry name" value="Type II secretion system (T2SS), domain F"/>
    <property type="match status" value="2"/>
</dbReference>
<evidence type="ECO:0000313" key="10">
    <source>
        <dbReference type="Proteomes" id="UP000198571"/>
    </source>
</evidence>
<feature type="domain" description="Type II secretion system protein GspF" evidence="8">
    <location>
        <begin position="14"/>
        <end position="134"/>
    </location>
</feature>
<dbReference type="OrthoDB" id="1638902at2"/>
<evidence type="ECO:0000256" key="2">
    <source>
        <dbReference type="ARBA" id="ARBA00005745"/>
    </source>
</evidence>
<sequence length="340" mass="39652">MKRLFRHDGSRSDFLHQLASLLEEGYTLSEAVQMYMGFTEGHKKKWISEIFEELNAGNPFAEQLTGGDFPKELVSYLSFNEKYGDLKQSFRQASDILKKRYELKVKLRKIIHYPLFLLMGLIIMGSVMIEGVLPQFNQFFKAMGQDLPWITRMMLGFSQWLRLPVLLAVFAGALFFFLWFKRKPVFEQVNLLLRFPYINVYLRYLLTYYFTSQVAPLLKNGFSLYDTLQAVEKDSLLLFFQTDAAALKEGLKAGNDLSELLRERKHYLPQLVSVIALGESKGKLGEELDRFSVYLFQRMYESIYRIMSVFQPAFLCVTGFFILILFLSMMLPVFSILDAW</sequence>
<accession>A0A1H9R5S9</accession>
<dbReference type="GO" id="GO:0005886">
    <property type="term" value="C:plasma membrane"/>
    <property type="evidence" value="ECO:0007669"/>
    <property type="project" value="UniProtKB-SubCell"/>
</dbReference>
<feature type="transmembrane region" description="Helical" evidence="7">
    <location>
        <begin position="160"/>
        <end position="180"/>
    </location>
</feature>
<name>A0A1H9R5S9_9BACI</name>
<organism evidence="9 10">
    <name type="scientific">Salipaludibacillus aurantiacus</name>
    <dbReference type="NCBI Taxonomy" id="1601833"/>
    <lineage>
        <taxon>Bacteria</taxon>
        <taxon>Bacillati</taxon>
        <taxon>Bacillota</taxon>
        <taxon>Bacilli</taxon>
        <taxon>Bacillales</taxon>
        <taxon>Bacillaceae</taxon>
    </lineage>
</organism>
<protein>
    <submittedName>
        <fullName evidence="9">Competence protein ComGB</fullName>
    </submittedName>
</protein>
<dbReference type="NCBIfam" id="NF041012">
    <property type="entry name" value="T4P_ComGB"/>
    <property type="match status" value="1"/>
</dbReference>
<keyword evidence="3" id="KW-1003">Cell membrane</keyword>
<evidence type="ECO:0000256" key="1">
    <source>
        <dbReference type="ARBA" id="ARBA00004651"/>
    </source>
</evidence>
<evidence type="ECO:0000256" key="6">
    <source>
        <dbReference type="ARBA" id="ARBA00023136"/>
    </source>
</evidence>
<keyword evidence="5 7" id="KW-1133">Transmembrane helix</keyword>
<dbReference type="PRINTS" id="PR00812">
    <property type="entry name" value="BCTERIALGSPF"/>
</dbReference>
<dbReference type="RefSeq" id="WP_093047722.1">
    <property type="nucleotide sequence ID" value="NZ_FOGT01000003.1"/>
</dbReference>
<evidence type="ECO:0000259" key="8">
    <source>
        <dbReference type="Pfam" id="PF00482"/>
    </source>
</evidence>
<proteinExistence type="inferred from homology"/>
<comment type="similarity">
    <text evidence="2">Belongs to the GSP F family.</text>
</comment>
<keyword evidence="6 7" id="KW-0472">Membrane</keyword>